<feature type="region of interest" description="Disordered" evidence="1">
    <location>
        <begin position="816"/>
        <end position="854"/>
    </location>
</feature>
<evidence type="ECO:0000313" key="3">
    <source>
        <dbReference type="EMBL" id="KAA8909062.1"/>
    </source>
</evidence>
<feature type="region of interest" description="Disordered" evidence="1">
    <location>
        <begin position="1"/>
        <end position="50"/>
    </location>
</feature>
<feature type="compositionally biased region" description="Polar residues" evidence="1">
    <location>
        <begin position="827"/>
        <end position="851"/>
    </location>
</feature>
<organism evidence="3 4">
    <name type="scientific">Trichomonascus ciferrii</name>
    <dbReference type="NCBI Taxonomy" id="44093"/>
    <lineage>
        <taxon>Eukaryota</taxon>
        <taxon>Fungi</taxon>
        <taxon>Dikarya</taxon>
        <taxon>Ascomycota</taxon>
        <taxon>Saccharomycotina</taxon>
        <taxon>Dipodascomycetes</taxon>
        <taxon>Dipodascales</taxon>
        <taxon>Trichomonascaceae</taxon>
        <taxon>Trichomonascus</taxon>
        <taxon>Trichomonascus ciferrii complex</taxon>
    </lineage>
</organism>
<keyword evidence="4" id="KW-1185">Reference proteome</keyword>
<evidence type="ECO:0000313" key="4">
    <source>
        <dbReference type="Proteomes" id="UP000761534"/>
    </source>
</evidence>
<feature type="region of interest" description="Disordered" evidence="1">
    <location>
        <begin position="762"/>
        <end position="794"/>
    </location>
</feature>
<dbReference type="AlphaFoldDB" id="A0A642V0G0"/>
<name>A0A642V0G0_9ASCO</name>
<proteinExistence type="predicted"/>
<evidence type="ECO:0000256" key="1">
    <source>
        <dbReference type="SAM" id="MobiDB-lite"/>
    </source>
</evidence>
<comment type="caution">
    <text evidence="3">The sequence shown here is derived from an EMBL/GenBank/DDBJ whole genome shotgun (WGS) entry which is preliminary data.</text>
</comment>
<accession>A0A642V0G0</accession>
<gene>
    <name evidence="3" type="ORF">TRICI_004651</name>
</gene>
<dbReference type="VEuPathDB" id="FungiDB:TRICI_004651"/>
<reference evidence="3" key="1">
    <citation type="journal article" date="2019" name="G3 (Bethesda)">
        <title>Genome Assemblies of Two Rare Opportunistic Yeast Pathogens: Diutina rugosa (syn. Candida rugosa) and Trichomonascus ciferrii (syn. Candida ciferrii).</title>
        <authorList>
            <person name="Mixao V."/>
            <person name="Saus E."/>
            <person name="Hansen A.P."/>
            <person name="Lass-Florl C."/>
            <person name="Gabaldon T."/>
        </authorList>
    </citation>
    <scope>NUCLEOTIDE SEQUENCE</scope>
    <source>
        <strain evidence="3">CBS 4856</strain>
    </source>
</reference>
<feature type="compositionally biased region" description="Basic and acidic residues" evidence="1">
    <location>
        <begin position="1"/>
        <end position="22"/>
    </location>
</feature>
<dbReference type="EMBL" id="SWFS01000350">
    <property type="protein sequence ID" value="KAA8909062.1"/>
    <property type="molecule type" value="Genomic_DNA"/>
</dbReference>
<sequence length="861" mass="102819">MDDLRRRREAEELTRYDPDHGSSDNNSSEENVVGNDPMDEEDEDDDNVRDWAPPIRRRWSRRPANGRSIRLDEETIELLRLIAETADNLVDRGRVLDNNTDFPTFFQAFKAFMEKNNYDKQSVVYNHCMNIMVGLCNYHEPTWSDRLEHCLEDHSLAERRRLRKEHLQGQYNDFTGLIKGRFLYSWYDRMIERQNQMAMAEFKDATHLRREVLSRWVYRLRMNRENTRLSIQYSDERITSRCLDKWLIRMNRLEAQRSQQEAIIKKRFLNRWKTQYNDIRAMEEIADERYKRYLKSSHLVDWIYQAMETKMSSDMDRQLLKECLDIWIAFTRHTRLQSDQAIGQDETKLVSANFYTWKEQSDKVLDDYLVAQEMSDVYTAKHILQSVKRAGHLSKLEREHCAKYGASRKKDIFGGWRQRTLQVKEAKRFRDFMLCMRMFETWRRETGCQVIARFVDYDIAKAKFRLWLLAERESVFRRYREGLFARSILEHWINKTADVRINVQESYQTVHYDTSKRLLRGVLISWKARHQRLQKLNEQAEDFRVDKLLSLGFKTIRTASHDLSLLDHEAERIDSFNTLRKTLRHWKDYTHRHKKTRLENVCSAWIAKQEKDIQQKVIEHWIGKLWDIENQDGNADAVFSANQMKRARSVLHLWQQKLKSIQADYSRADAIYSNSILSSHMMKWIDRKTQVDRSMEEAGFIADIKDLEKQEAMFRTWRMKMFKLESKNRDADLFLDRLRTTRFRRIWRLWRAKTSDAAATVTAISSENNENTSSQDSEATMTVTKPPQEQSNPLLETPTRVRSRKRVQFTSVDRWRKIKGNGPPTFSPTKATPVPTSTPATNYTPYKTPQLNDEHYPEIIH</sequence>
<dbReference type="InterPro" id="IPR013665">
    <property type="entry name" value="Sfi1_dom"/>
</dbReference>
<dbReference type="OrthoDB" id="5215300at2759"/>
<protein>
    <recommendedName>
        <fullName evidence="2">Sfi1 spindle body domain-containing protein</fullName>
    </recommendedName>
</protein>
<dbReference type="Pfam" id="PF08457">
    <property type="entry name" value="Sfi1"/>
    <property type="match status" value="1"/>
</dbReference>
<feature type="compositionally biased region" description="Acidic residues" evidence="1">
    <location>
        <begin position="37"/>
        <end position="47"/>
    </location>
</feature>
<evidence type="ECO:0000259" key="2">
    <source>
        <dbReference type="Pfam" id="PF08457"/>
    </source>
</evidence>
<feature type="compositionally biased region" description="Low complexity" evidence="1">
    <location>
        <begin position="23"/>
        <end position="36"/>
    </location>
</feature>
<feature type="domain" description="Sfi1 spindle body" evidence="2">
    <location>
        <begin position="261"/>
        <end position="754"/>
    </location>
</feature>
<dbReference type="Proteomes" id="UP000761534">
    <property type="component" value="Unassembled WGS sequence"/>
</dbReference>